<dbReference type="KEGG" id="tig:THII_0106"/>
<dbReference type="CDD" id="cd03789">
    <property type="entry name" value="GT9_LPS_heptosyltransferase"/>
    <property type="match status" value="1"/>
</dbReference>
<comment type="catalytic activity">
    <reaction evidence="5">
        <text>an L-alpha-D-Hep-(1-&gt;5)-[alpha-Kdo-(2-&gt;4)]-alpha-Kdo-(2-&gt;6)-lipid A + ADP-L-glycero-beta-D-manno-heptose = an L-alpha-D-Hep-(1-&gt;3)-L-alpha-D-Hep-(1-&gt;5)-[alpha-Kdo-(2-&gt;4)]-alpha-Kdo-(2-&gt;6)-lipid A + ADP + H(+)</text>
        <dbReference type="Rhea" id="RHEA:74071"/>
        <dbReference type="ChEBI" id="CHEBI:15378"/>
        <dbReference type="ChEBI" id="CHEBI:61506"/>
        <dbReference type="ChEBI" id="CHEBI:193068"/>
        <dbReference type="ChEBI" id="CHEBI:193069"/>
        <dbReference type="ChEBI" id="CHEBI:456216"/>
        <dbReference type="EC" id="2.4.99.24"/>
    </reaction>
</comment>
<dbReference type="Gene3D" id="3.40.50.2000">
    <property type="entry name" value="Glycogen Phosphorylase B"/>
    <property type="match status" value="2"/>
</dbReference>
<sequence length="344" mass="38433">MVLSLSQPLPAILVVSPAWVGDMVMAQSLFKVLKQKQPAVHIDVLATRWSEGLFKRMPEVRHHIAHSLEHGQLAWKVRQQLGYQLRQFHYQQAIVLPNSWKSALVPCWARIPHRTGYLGEMRYRLLNDARQLNKLVLQQTVAQFAALGLSLADPKWGQWVPSPQLSPGQVNYVLQRLHLTRPEQPLLALCPGAEYGPAKRWPLEYYAIVAKRKIAQGWQVWIMGSQQESSIAARIQALAGDKCINLCGQTSLADAIDLLSLVQAVITNDSGLMHIAAALDKPLVALYGSSSPGKTPPLSSKAQVLYLGLPCSPCFQRHCPKKHFQCLRDIKPEQVLHKLNLNGN</sequence>
<dbReference type="NCBIfam" id="TIGR02195">
    <property type="entry name" value="heptsyl_trn_II"/>
    <property type="match status" value="1"/>
</dbReference>
<gene>
    <name evidence="6" type="ORF">THII_0106</name>
</gene>
<evidence type="ECO:0000256" key="4">
    <source>
        <dbReference type="ARBA" id="ARBA00044042"/>
    </source>
</evidence>
<evidence type="ECO:0000256" key="2">
    <source>
        <dbReference type="ARBA" id="ARBA00022679"/>
    </source>
</evidence>
<accession>A0A090AAC0</accession>
<dbReference type="InterPro" id="IPR002201">
    <property type="entry name" value="Glyco_trans_9"/>
</dbReference>
<dbReference type="EMBL" id="AP014633">
    <property type="protein sequence ID" value="BAP54403.1"/>
    <property type="molecule type" value="Genomic_DNA"/>
</dbReference>
<dbReference type="GO" id="GO:0008713">
    <property type="term" value="F:ADP-heptose-lipopolysaccharide heptosyltransferase activity"/>
    <property type="evidence" value="ECO:0007669"/>
    <property type="project" value="UniProtKB-EC"/>
</dbReference>
<evidence type="ECO:0000256" key="5">
    <source>
        <dbReference type="ARBA" id="ARBA00047503"/>
    </source>
</evidence>
<dbReference type="PANTHER" id="PTHR30160">
    <property type="entry name" value="TETRAACYLDISACCHARIDE 4'-KINASE-RELATED"/>
    <property type="match status" value="1"/>
</dbReference>
<evidence type="ECO:0000256" key="1">
    <source>
        <dbReference type="ARBA" id="ARBA00022676"/>
    </source>
</evidence>
<evidence type="ECO:0000313" key="6">
    <source>
        <dbReference type="EMBL" id="BAP54403.1"/>
    </source>
</evidence>
<dbReference type="Pfam" id="PF01075">
    <property type="entry name" value="Glyco_transf_9"/>
    <property type="match status" value="1"/>
</dbReference>
<dbReference type="GO" id="GO:0009244">
    <property type="term" value="P:lipopolysaccharide core region biosynthetic process"/>
    <property type="evidence" value="ECO:0007669"/>
    <property type="project" value="TreeGrafter"/>
</dbReference>
<dbReference type="EC" id="2.4.99.24" evidence="4"/>
<comment type="similarity">
    <text evidence="3">Belongs to the glycosyltransferase 9 family.</text>
</comment>
<dbReference type="OrthoDB" id="9797795at2"/>
<protein>
    <recommendedName>
        <fullName evidence="4">lipopolysaccharide heptosyltransferase II</fullName>
        <ecNumber evidence="4">2.4.99.24</ecNumber>
    </recommendedName>
</protein>
<dbReference type="FunFam" id="3.40.50.2000:FF:000023">
    <property type="entry name" value="ADP-heptose--LPS heptosyltransferase II"/>
    <property type="match status" value="1"/>
</dbReference>
<dbReference type="SUPFAM" id="SSF53756">
    <property type="entry name" value="UDP-Glycosyltransferase/glycogen phosphorylase"/>
    <property type="match status" value="1"/>
</dbReference>
<proteinExistence type="inferred from homology"/>
<keyword evidence="2 6" id="KW-0808">Transferase</keyword>
<organism evidence="6 7">
    <name type="scientific">Thioploca ingrica</name>
    <dbReference type="NCBI Taxonomy" id="40754"/>
    <lineage>
        <taxon>Bacteria</taxon>
        <taxon>Pseudomonadati</taxon>
        <taxon>Pseudomonadota</taxon>
        <taxon>Gammaproteobacteria</taxon>
        <taxon>Thiotrichales</taxon>
        <taxon>Thiotrichaceae</taxon>
        <taxon>Thioploca</taxon>
    </lineage>
</organism>
<evidence type="ECO:0000313" key="7">
    <source>
        <dbReference type="Proteomes" id="UP000031623"/>
    </source>
</evidence>
<reference evidence="6 7" key="1">
    <citation type="journal article" date="2014" name="ISME J.">
        <title>Ecophysiology of Thioploca ingrica as revealed by the complete genome sequence supplemented with proteomic evidence.</title>
        <authorList>
            <person name="Kojima H."/>
            <person name="Ogura Y."/>
            <person name="Yamamoto N."/>
            <person name="Togashi T."/>
            <person name="Mori H."/>
            <person name="Watanabe T."/>
            <person name="Nemoto F."/>
            <person name="Kurokawa K."/>
            <person name="Hayashi T."/>
            <person name="Fukui M."/>
        </authorList>
    </citation>
    <scope>NUCLEOTIDE SEQUENCE [LARGE SCALE GENOMIC DNA]</scope>
</reference>
<dbReference type="InterPro" id="IPR011910">
    <property type="entry name" value="RfaF"/>
</dbReference>
<evidence type="ECO:0000256" key="3">
    <source>
        <dbReference type="ARBA" id="ARBA00043995"/>
    </source>
</evidence>
<keyword evidence="7" id="KW-1185">Reference proteome</keyword>
<dbReference type="PANTHER" id="PTHR30160:SF7">
    <property type="entry name" value="ADP-HEPTOSE--LPS HEPTOSYLTRANSFERASE 2"/>
    <property type="match status" value="1"/>
</dbReference>
<dbReference type="GO" id="GO:0005829">
    <property type="term" value="C:cytosol"/>
    <property type="evidence" value="ECO:0007669"/>
    <property type="project" value="TreeGrafter"/>
</dbReference>
<keyword evidence="1" id="KW-0328">Glycosyltransferase</keyword>
<dbReference type="HOGENOM" id="CLU_038371_7_0_6"/>
<dbReference type="STRING" id="40754.THII_0106"/>
<name>A0A090AAC0_9GAMM</name>
<dbReference type="AlphaFoldDB" id="A0A090AAC0"/>
<dbReference type="Proteomes" id="UP000031623">
    <property type="component" value="Chromosome"/>
</dbReference>
<dbReference type="InterPro" id="IPR051199">
    <property type="entry name" value="LPS_LOS_Heptosyltrfase"/>
</dbReference>